<gene>
    <name evidence="1" type="ORF">DRF62_04520</name>
</gene>
<evidence type="ECO:0000313" key="1">
    <source>
        <dbReference type="EMBL" id="REC56106.1"/>
    </source>
</evidence>
<organism evidence="1 2">
    <name type="scientific">Chryseobacterium piscium</name>
    <dbReference type="NCBI Taxonomy" id="333702"/>
    <lineage>
        <taxon>Bacteria</taxon>
        <taxon>Pseudomonadati</taxon>
        <taxon>Bacteroidota</taxon>
        <taxon>Flavobacteriia</taxon>
        <taxon>Flavobacteriales</taxon>
        <taxon>Weeksellaceae</taxon>
        <taxon>Chryseobacterium group</taxon>
        <taxon>Chryseobacterium</taxon>
    </lineage>
</organism>
<comment type="caution">
    <text evidence="1">The sequence shown here is derived from an EMBL/GenBank/DDBJ whole genome shotgun (WGS) entry which is preliminary data.</text>
</comment>
<proteinExistence type="predicted"/>
<protein>
    <recommendedName>
        <fullName evidence="3">Addiction module family protein</fullName>
    </recommendedName>
</protein>
<dbReference type="EMBL" id="QNVS01000008">
    <property type="protein sequence ID" value="REC56106.1"/>
    <property type="molecule type" value="Genomic_DNA"/>
</dbReference>
<dbReference type="AlphaFoldDB" id="A0A3D9BRU9"/>
<sequence>MESTLEIRQRIHEYIDDADDRILRIFSAIIDAEEKDSELEPSEYPQVPDYVYDRIEEERKKYLNGELKTSSWEEVKARLMEKL</sequence>
<evidence type="ECO:0008006" key="3">
    <source>
        <dbReference type="Google" id="ProtNLM"/>
    </source>
</evidence>
<evidence type="ECO:0000313" key="2">
    <source>
        <dbReference type="Proteomes" id="UP000256512"/>
    </source>
</evidence>
<dbReference type="RefSeq" id="WP_115949272.1">
    <property type="nucleotide sequence ID" value="NZ_QNVS01000008.1"/>
</dbReference>
<name>A0A3D9BRU9_9FLAO</name>
<keyword evidence="2" id="KW-1185">Reference proteome</keyword>
<accession>A0A3D9BRU9</accession>
<reference evidence="1 2" key="1">
    <citation type="journal article" date="2006" name="Int. J. Syst. Evol. Microbiol.">
        <title>Chryseobacterium piscium sp. nov., isolated from fish of the South Atlantic Ocean off South Africa.</title>
        <authorList>
            <person name="de Beer H."/>
            <person name="Hugo C.J."/>
            <person name="Jooste P.J."/>
            <person name="Vancanneyt M."/>
            <person name="Coenye T."/>
            <person name="Vandamme P."/>
        </authorList>
    </citation>
    <scope>NUCLEOTIDE SEQUENCE [LARGE SCALE GENOMIC DNA]</scope>
    <source>
        <strain evidence="1 2">CCUG 51923</strain>
    </source>
</reference>
<dbReference type="Proteomes" id="UP000256512">
    <property type="component" value="Unassembled WGS sequence"/>
</dbReference>